<sequence>MNNRLRTTGLSMLMGLFISLPVHAVTATRSSSFVYDPASGLLTKEIIEPGNSALCLVTEYTYDAYGNKKSVTTRNCNGSAGEAAAPAVGTDAVIAPRTTSSTYDVRGQFAISTTNALGHTETRTFDERFGAVDGLIGPNGLPTTWAYDGFGRKTTETRADGTQTLWLYLNTCSLVNPNITGERYCIANLSTGQGRWAHTYYDILNRQLAVTHIDFDNTEWVDEKRVTYNALGQAVQSYLPYAWSGVAAAKFATVSYDLLGRPVQEGSPVSKGGTRTTKHVYNGLTKTDTTWTGATTLPGQDRITVSNVLGQTVSVTDDKGSVIGYTYDAFGNLIKTTDAAGNITVLTYDARGRKIGMDDPDMGIWSYAYNALGELIRQVDAKKQTVTMTYDKLGRMLARNEPDLTSTWVYDTAANGIGKLTSASTDNKYKRTHVYDAFGRLSSTSTVIDNVAKPYVTSTTYDGAGRPSVQTYPTGYAVKNIYNAVGTLVQVVNTTIPAKVLWTLNNMDAQGHLLQQTYGNGLVTQQVYDAGMLTRQLAGVGNSVQYSSYTYDNLGNLLTRSDISTGLTETYLYDTLNRVTSATATSGAVNTVSNFTYNALGNIISKTGTGTYSYNPSGLTSIRPHAVSSIAGTVNGVANPTFLYDANGNMTAGASRAFTWTSFNMPSTIKSCFGSVVANCNTTSFLYNPEHERTIENQADGSQVVTLSPRYDTGLHFEKKSNFSIKDPKTGVLIPAIEYEHYLYAGGQMFGKYITTTTLAGGPVLASDGTVLAPPTYEYYTKDHLGSIVAITGPAGGVMQRLSYDVWGKRRYPNGTADPNGLLNNPDMYHGYTGHEMLDDVGLIHMNGRLYDPMMARFVSADFLIEAPENLQSYNRYTYVWNNPLAKTDPSGQCIFCFVAIVAAEIGYQTGLIDKGTARTIQSIAVAAWLGPSGGPTSWAAAGQAMGAGFASGFVASDGSIEAGMQSAVTAGLFYGAGSFAGDVMSGRGVWADGGIGRVMAHAAAGCAGAAAGGGDCGRGAMTAAAGEAFGGNVPREYDNMVTRAVVGGTVSVIGGGKFADGAVTAAYGYIFNKWAHPNSSTEGNQNVNAASPPPNTQEEPVQLAANNGFGCTGGPAPCFDVGGGGGTAVGSGAGRAGRTGQPNSIYEQIDRTGSVSSRTFYDNNGRPFSRQDYDHFHGGMKPHEHNRLFDAQGRPITSEKVQSLPSGYPNKRTR</sequence>
<dbReference type="PANTHER" id="PTHR32305:SF15">
    <property type="entry name" value="PROTEIN RHSA-RELATED"/>
    <property type="match status" value="1"/>
</dbReference>
<dbReference type="InterPro" id="IPR031325">
    <property type="entry name" value="RHS_repeat"/>
</dbReference>
<dbReference type="AlphaFoldDB" id="A0A2Z6GEG1"/>
<dbReference type="Pfam" id="PF05593">
    <property type="entry name" value="RHS_repeat"/>
    <property type="match status" value="3"/>
</dbReference>
<feature type="compositionally biased region" description="Polar residues" evidence="2">
    <location>
        <begin position="1081"/>
        <end position="1090"/>
    </location>
</feature>
<evidence type="ECO:0000313" key="6">
    <source>
        <dbReference type="Proteomes" id="UP000033070"/>
    </source>
</evidence>
<feature type="chain" id="PRO_5017396311" evidence="3">
    <location>
        <begin position="25"/>
        <end position="1215"/>
    </location>
</feature>
<proteinExistence type="predicted"/>
<evidence type="ECO:0000256" key="2">
    <source>
        <dbReference type="SAM" id="MobiDB-lite"/>
    </source>
</evidence>
<dbReference type="NCBIfam" id="TIGR01643">
    <property type="entry name" value="YD_repeat_2x"/>
    <property type="match status" value="4"/>
</dbReference>
<dbReference type="STRING" id="1188319.OYT1_01414"/>
<gene>
    <name evidence="5" type="ORF">OYT1_ch2453</name>
</gene>
<keyword evidence="1" id="KW-0677">Repeat</keyword>
<dbReference type="KEGG" id="fam:OYT1_ch2453"/>
<feature type="region of interest" description="Disordered" evidence="2">
    <location>
        <begin position="1081"/>
        <end position="1101"/>
    </location>
</feature>
<accession>A0A2Z6GEG1</accession>
<feature type="region of interest" description="Disordered" evidence="2">
    <location>
        <begin position="1193"/>
        <end position="1215"/>
    </location>
</feature>
<feature type="signal peptide" evidence="3">
    <location>
        <begin position="1"/>
        <end position="24"/>
    </location>
</feature>
<dbReference type="PANTHER" id="PTHR32305">
    <property type="match status" value="1"/>
</dbReference>
<keyword evidence="3" id="KW-0732">Signal</keyword>
<evidence type="ECO:0000256" key="3">
    <source>
        <dbReference type="SAM" id="SignalP"/>
    </source>
</evidence>
<feature type="domain" description="Teneurin-like YD-shell" evidence="4">
    <location>
        <begin position="781"/>
        <end position="884"/>
    </location>
</feature>
<dbReference type="Proteomes" id="UP000033070">
    <property type="component" value="Chromosome"/>
</dbReference>
<reference evidence="5 6" key="1">
    <citation type="submission" date="2018-06" db="EMBL/GenBank/DDBJ databases">
        <title>OYT1 Genome Sequencing.</title>
        <authorList>
            <person name="Kato S."/>
            <person name="Itoh T."/>
            <person name="Ohkuma M."/>
        </authorList>
    </citation>
    <scope>NUCLEOTIDE SEQUENCE [LARGE SCALE GENOMIC DNA]</scope>
    <source>
        <strain evidence="5 6">OYT1</strain>
    </source>
</reference>
<dbReference type="InterPro" id="IPR022385">
    <property type="entry name" value="Rhs_assc_core"/>
</dbReference>
<dbReference type="Pfam" id="PF25023">
    <property type="entry name" value="TEN_YD-shell"/>
    <property type="match status" value="1"/>
</dbReference>
<dbReference type="InterPro" id="IPR006530">
    <property type="entry name" value="YD"/>
</dbReference>
<dbReference type="RefSeq" id="WP_172588556.1">
    <property type="nucleotide sequence ID" value="NZ_AP018738.1"/>
</dbReference>
<evidence type="ECO:0000256" key="1">
    <source>
        <dbReference type="ARBA" id="ARBA00022737"/>
    </source>
</evidence>
<dbReference type="Gene3D" id="2.180.10.10">
    <property type="entry name" value="RHS repeat-associated core"/>
    <property type="match status" value="2"/>
</dbReference>
<keyword evidence="6" id="KW-1185">Reference proteome</keyword>
<protein>
    <submittedName>
        <fullName evidence="5">tRNA3(Ser)-specific nuclease WapA</fullName>
    </submittedName>
</protein>
<dbReference type="EMBL" id="AP018738">
    <property type="protein sequence ID" value="BBE51966.1"/>
    <property type="molecule type" value="Genomic_DNA"/>
</dbReference>
<organism evidence="5 6">
    <name type="scientific">Ferriphaselus amnicola</name>
    <dbReference type="NCBI Taxonomy" id="1188319"/>
    <lineage>
        <taxon>Bacteria</taxon>
        <taxon>Pseudomonadati</taxon>
        <taxon>Pseudomonadota</taxon>
        <taxon>Betaproteobacteria</taxon>
        <taxon>Nitrosomonadales</taxon>
        <taxon>Gallionellaceae</taxon>
        <taxon>Ferriphaselus</taxon>
    </lineage>
</organism>
<evidence type="ECO:0000259" key="4">
    <source>
        <dbReference type="Pfam" id="PF25023"/>
    </source>
</evidence>
<dbReference type="NCBIfam" id="TIGR03696">
    <property type="entry name" value="Rhs_assc_core"/>
    <property type="match status" value="1"/>
</dbReference>
<evidence type="ECO:0000313" key="5">
    <source>
        <dbReference type="EMBL" id="BBE51966.1"/>
    </source>
</evidence>
<dbReference type="InterPro" id="IPR050708">
    <property type="entry name" value="T6SS_VgrG/RHS"/>
</dbReference>
<name>A0A2Z6GEG1_9PROT</name>
<dbReference type="InterPro" id="IPR056823">
    <property type="entry name" value="TEN-like_YD-shell"/>
</dbReference>